<comment type="cofactor">
    <cofactor evidence="1">
        <name>Mg(2+)</name>
        <dbReference type="ChEBI" id="CHEBI:18420"/>
    </cofactor>
</comment>
<dbReference type="InterPro" id="IPR036965">
    <property type="entry name" value="Terpene_synth_N_sf"/>
</dbReference>
<comment type="caution">
    <text evidence="6">The sequence shown here is derived from an EMBL/GenBank/DDBJ whole genome shotgun (WGS) entry which is preliminary data.</text>
</comment>
<dbReference type="InterPro" id="IPR001906">
    <property type="entry name" value="Terpene_synth_N"/>
</dbReference>
<dbReference type="InterPro" id="IPR050148">
    <property type="entry name" value="Terpene_synthase-like"/>
</dbReference>
<dbReference type="SUPFAM" id="SSF48239">
    <property type="entry name" value="Terpenoid cyclases/Protein prenyltransferases"/>
    <property type="match status" value="2"/>
</dbReference>
<dbReference type="FunFam" id="1.50.10.130:FF:000002">
    <property type="entry name" value="Ent-copalyl diphosphate synthase, chloroplastic"/>
    <property type="match status" value="1"/>
</dbReference>
<keyword evidence="2" id="KW-0479">Metal-binding</keyword>
<dbReference type="Proteomes" id="UP000636709">
    <property type="component" value="Unassembled WGS sequence"/>
</dbReference>
<dbReference type="InterPro" id="IPR008930">
    <property type="entry name" value="Terpenoid_cyclase/PrenylTrfase"/>
</dbReference>
<dbReference type="EMBL" id="JACEFO010002629">
    <property type="protein sequence ID" value="KAF8653075.1"/>
    <property type="molecule type" value="Genomic_DNA"/>
</dbReference>
<dbReference type="SFLD" id="SFLDG01605">
    <property type="entry name" value="Terpene_Cyclase_Like_1_N-term"/>
    <property type="match status" value="1"/>
</dbReference>
<dbReference type="GO" id="GO:0009507">
    <property type="term" value="C:chloroplast"/>
    <property type="evidence" value="ECO:0007669"/>
    <property type="project" value="TreeGrafter"/>
</dbReference>
<dbReference type="FunFam" id="1.50.10.160:FF:000001">
    <property type="entry name" value="Ent-copalyl diphosphate synthase"/>
    <property type="match status" value="1"/>
</dbReference>
<evidence type="ECO:0000256" key="3">
    <source>
        <dbReference type="ARBA" id="ARBA00022842"/>
    </source>
</evidence>
<evidence type="ECO:0000256" key="2">
    <source>
        <dbReference type="ARBA" id="ARBA00022723"/>
    </source>
</evidence>
<reference evidence="6" key="1">
    <citation type="submission" date="2020-07" db="EMBL/GenBank/DDBJ databases">
        <title>Genome sequence and genetic diversity analysis of an under-domesticated orphan crop, white fonio (Digitaria exilis).</title>
        <authorList>
            <person name="Bennetzen J.L."/>
            <person name="Chen S."/>
            <person name="Ma X."/>
            <person name="Wang X."/>
            <person name="Yssel A.E.J."/>
            <person name="Chaluvadi S.R."/>
            <person name="Johnson M."/>
            <person name="Gangashetty P."/>
            <person name="Hamidou F."/>
            <person name="Sanogo M.D."/>
            <person name="Zwaenepoel A."/>
            <person name="Wallace J."/>
            <person name="Van De Peer Y."/>
            <person name="Van Deynze A."/>
        </authorList>
    </citation>
    <scope>NUCLEOTIDE SEQUENCE</scope>
    <source>
        <tissue evidence="6">Leaves</tissue>
    </source>
</reference>
<evidence type="ECO:0000313" key="7">
    <source>
        <dbReference type="Proteomes" id="UP000636709"/>
    </source>
</evidence>
<dbReference type="Gene3D" id="1.50.10.160">
    <property type="match status" value="1"/>
</dbReference>
<evidence type="ECO:0000256" key="4">
    <source>
        <dbReference type="ARBA" id="ARBA00023235"/>
    </source>
</evidence>
<organism evidence="6 7">
    <name type="scientific">Digitaria exilis</name>
    <dbReference type="NCBI Taxonomy" id="1010633"/>
    <lineage>
        <taxon>Eukaryota</taxon>
        <taxon>Viridiplantae</taxon>
        <taxon>Streptophyta</taxon>
        <taxon>Embryophyta</taxon>
        <taxon>Tracheophyta</taxon>
        <taxon>Spermatophyta</taxon>
        <taxon>Magnoliopsida</taxon>
        <taxon>Liliopsida</taxon>
        <taxon>Poales</taxon>
        <taxon>Poaceae</taxon>
        <taxon>PACMAD clade</taxon>
        <taxon>Panicoideae</taxon>
        <taxon>Panicodae</taxon>
        <taxon>Paniceae</taxon>
        <taxon>Anthephorinae</taxon>
        <taxon>Digitaria</taxon>
    </lineage>
</organism>
<dbReference type="PANTHER" id="PTHR31739:SF4">
    <property type="entry name" value="ENT-COPALYL DIPHOSPHATE SYNTHASE, CHLOROPLASTIC"/>
    <property type="match status" value="1"/>
</dbReference>
<name>A0A835A349_9POAL</name>
<dbReference type="SFLD" id="SFLDG01014">
    <property type="entry name" value="Terpene_Cyclase_Like_1_N-term"/>
    <property type="match status" value="1"/>
</dbReference>
<dbReference type="OrthoDB" id="2343925at2759"/>
<dbReference type="PANTHER" id="PTHR31739">
    <property type="entry name" value="ENT-COPALYL DIPHOSPHATE SYNTHASE, CHLOROPLASTIC"/>
    <property type="match status" value="1"/>
</dbReference>
<dbReference type="GO" id="GO:0000287">
    <property type="term" value="F:magnesium ion binding"/>
    <property type="evidence" value="ECO:0007669"/>
    <property type="project" value="TreeGrafter"/>
</dbReference>
<accession>A0A835A349</accession>
<dbReference type="Gene3D" id="1.50.10.130">
    <property type="entry name" value="Terpene synthase, N-terminal domain"/>
    <property type="match status" value="1"/>
</dbReference>
<dbReference type="Pfam" id="PF01397">
    <property type="entry name" value="Terpene_synth"/>
    <property type="match status" value="1"/>
</dbReference>
<sequence length="410" mass="46360">MHSKMIDAIRGALRSMRDGDISVSPYDTAWVALVKRVDGGGDGPQFPPCIDWIARNQLPDGSWGDDAFFLVQDRIINTLACIVALKSWNVHSDKFKKGLLFIHENMWRLPEEDENWMLAGFETIFPMLLEMAKDLGLEMPCDEPALQEIYAKRDLKLAKIPKDVLHSVPTALLLSLEGMPGLDWNKLFKLQSPDGSFMSSAAPTAYALMQTGDKKCLKFLDNIVNKFNGGVPFVYPVELYERLWVVDRLERLGISSYFRSEIDGCLDYAYRHWSEEGVGFTRDCAVRDIDDTAMGFRLLRLHGYHVSPSVFERFEKDGEFVVYAGQSNQSVSAMHNLYRAADQAAFPGDGGGVLGRARRYSRAFLQERRASGQLNDKWIISKGLPGEVAYALNFSWNASLPRVETRMYLE</sequence>
<dbReference type="GO" id="GO:0009686">
    <property type="term" value="P:gibberellin biosynthetic process"/>
    <property type="evidence" value="ECO:0007669"/>
    <property type="project" value="TreeGrafter"/>
</dbReference>
<dbReference type="GO" id="GO:0010333">
    <property type="term" value="F:terpene synthase activity"/>
    <property type="evidence" value="ECO:0007669"/>
    <property type="project" value="InterPro"/>
</dbReference>
<dbReference type="GO" id="GO:0016853">
    <property type="term" value="F:isomerase activity"/>
    <property type="evidence" value="ECO:0007669"/>
    <property type="project" value="UniProtKB-KW"/>
</dbReference>
<evidence type="ECO:0000259" key="5">
    <source>
        <dbReference type="Pfam" id="PF01397"/>
    </source>
</evidence>
<evidence type="ECO:0000313" key="6">
    <source>
        <dbReference type="EMBL" id="KAF8653075.1"/>
    </source>
</evidence>
<feature type="domain" description="Terpene synthase N-terminal" evidence="5">
    <location>
        <begin position="183"/>
        <end position="392"/>
    </location>
</feature>
<protein>
    <recommendedName>
        <fullName evidence="5">Terpene synthase N-terminal domain-containing protein</fullName>
    </recommendedName>
</protein>
<proteinExistence type="predicted"/>
<gene>
    <name evidence="6" type="ORF">HU200_062516</name>
</gene>
<evidence type="ECO:0000256" key="1">
    <source>
        <dbReference type="ARBA" id="ARBA00001946"/>
    </source>
</evidence>
<dbReference type="AlphaFoldDB" id="A0A835A349"/>
<keyword evidence="3" id="KW-0460">Magnesium</keyword>
<keyword evidence="7" id="KW-1185">Reference proteome</keyword>
<keyword evidence="4" id="KW-0413">Isomerase</keyword>